<comment type="caution">
    <text evidence="1">The sequence shown here is derived from an EMBL/GenBank/DDBJ whole genome shotgun (WGS) entry which is preliminary data.</text>
</comment>
<proteinExistence type="predicted"/>
<feature type="non-terminal residue" evidence="1">
    <location>
        <position position="41"/>
    </location>
</feature>
<reference evidence="1" key="1">
    <citation type="submission" date="2021-02" db="EMBL/GenBank/DDBJ databases">
        <authorList>
            <person name="Nowell W R."/>
        </authorList>
    </citation>
    <scope>NUCLEOTIDE SEQUENCE</scope>
</reference>
<dbReference type="EMBL" id="CAJOBI010161251">
    <property type="protein sequence ID" value="CAF4851964.1"/>
    <property type="molecule type" value="Genomic_DNA"/>
</dbReference>
<evidence type="ECO:0000313" key="2">
    <source>
        <dbReference type="Proteomes" id="UP000676336"/>
    </source>
</evidence>
<name>A0A8S3BTX4_9BILA</name>
<gene>
    <name evidence="1" type="ORF">SMN809_LOCUS49438</name>
</gene>
<organism evidence="1 2">
    <name type="scientific">Rotaria magnacalcarata</name>
    <dbReference type="NCBI Taxonomy" id="392030"/>
    <lineage>
        <taxon>Eukaryota</taxon>
        <taxon>Metazoa</taxon>
        <taxon>Spiralia</taxon>
        <taxon>Gnathifera</taxon>
        <taxon>Rotifera</taxon>
        <taxon>Eurotatoria</taxon>
        <taxon>Bdelloidea</taxon>
        <taxon>Philodinida</taxon>
        <taxon>Philodinidae</taxon>
        <taxon>Rotaria</taxon>
    </lineage>
</organism>
<sequence length="41" mass="4959">MHFANRCFIRFDVQRWLHLNMIDGRTRLMLTPNQLPGYAPK</sequence>
<protein>
    <submittedName>
        <fullName evidence="1">Uncharacterized protein</fullName>
    </submittedName>
</protein>
<accession>A0A8S3BTX4</accession>
<evidence type="ECO:0000313" key="1">
    <source>
        <dbReference type="EMBL" id="CAF4851964.1"/>
    </source>
</evidence>
<dbReference type="AlphaFoldDB" id="A0A8S3BTX4"/>
<dbReference type="Proteomes" id="UP000676336">
    <property type="component" value="Unassembled WGS sequence"/>
</dbReference>